<keyword evidence="2" id="KW-1185">Reference proteome</keyword>
<dbReference type="EMBL" id="CP045423">
    <property type="protein sequence ID" value="QFU15126.1"/>
    <property type="molecule type" value="Genomic_DNA"/>
</dbReference>
<dbReference type="GO" id="GO:0006788">
    <property type="term" value="P:heme oxidation"/>
    <property type="evidence" value="ECO:0007669"/>
    <property type="project" value="InterPro"/>
</dbReference>
<dbReference type="RefSeq" id="WP_152584776.1">
    <property type="nucleotide sequence ID" value="NZ_CP045423.1"/>
</dbReference>
<dbReference type="CDD" id="cd19166">
    <property type="entry name" value="HemeO-bac"/>
    <property type="match status" value="1"/>
</dbReference>
<dbReference type="InterPro" id="IPR016053">
    <property type="entry name" value="Haem_Oase-like"/>
</dbReference>
<accession>A0A5P9JU22</accession>
<organism evidence="1 2">
    <name type="scientific">Microvirga thermotolerans</name>
    <dbReference type="NCBI Taxonomy" id="2651334"/>
    <lineage>
        <taxon>Bacteria</taxon>
        <taxon>Pseudomonadati</taxon>
        <taxon>Pseudomonadota</taxon>
        <taxon>Alphaproteobacteria</taxon>
        <taxon>Hyphomicrobiales</taxon>
        <taxon>Methylobacteriaceae</taxon>
        <taxon>Microvirga</taxon>
    </lineage>
</organism>
<dbReference type="KEGG" id="mico:GDR74_02245"/>
<name>A0A5P9JU22_9HYPH</name>
<sequence length="188" mass="20974">MTLLERLKAETRAEHDRIERTVDLDRLTATLAGYRAMLVRLHGFHSAWEAKAAEVVGGDDLFRRRRKARLIAKDLARLGMDEEEIARLPRCHPLMPLSNEAEAMGSLYVVEGSTLGGAVIARAAERRLGLTAETGCGFFRSYGRETAAMWRSFGTRLLELSSPAVDGIVVASAKRTFEVMRIWLSEAR</sequence>
<dbReference type="SUPFAM" id="SSF48613">
    <property type="entry name" value="Heme oxygenase-like"/>
    <property type="match status" value="1"/>
</dbReference>
<dbReference type="Gene3D" id="1.20.910.10">
    <property type="entry name" value="Heme oxygenase-like"/>
    <property type="match status" value="1"/>
</dbReference>
<evidence type="ECO:0000313" key="2">
    <source>
        <dbReference type="Proteomes" id="UP000325614"/>
    </source>
</evidence>
<proteinExistence type="predicted"/>
<gene>
    <name evidence="1" type="ORF">GDR74_02245</name>
</gene>
<dbReference type="GO" id="GO:0004392">
    <property type="term" value="F:heme oxygenase (decyclizing) activity"/>
    <property type="evidence" value="ECO:0007669"/>
    <property type="project" value="InterPro"/>
</dbReference>
<dbReference type="AlphaFoldDB" id="A0A5P9JU22"/>
<protein>
    <submittedName>
        <fullName evidence="1">Heme oxygenase</fullName>
    </submittedName>
</protein>
<dbReference type="Proteomes" id="UP000325614">
    <property type="component" value="Chromosome"/>
</dbReference>
<dbReference type="InterPro" id="IPR016084">
    <property type="entry name" value="Haem_Oase-like_multi-hlx"/>
</dbReference>
<reference evidence="1 2" key="1">
    <citation type="submission" date="2019-10" db="EMBL/GenBank/DDBJ databases">
        <title>Isolation, Identification of Microvirga thermotolerans HR1, a novel thermophilic bacterium and Comparative Genomics of the genus Microvirga.</title>
        <authorList>
            <person name="Li J."/>
            <person name="Zhang W."/>
            <person name="Lin M."/>
            <person name="Wang J."/>
        </authorList>
    </citation>
    <scope>NUCLEOTIDE SEQUENCE [LARGE SCALE GENOMIC DNA]</scope>
    <source>
        <strain evidence="1 2">HR1</strain>
    </source>
</reference>
<dbReference type="Pfam" id="PF01126">
    <property type="entry name" value="Heme_oxygenase"/>
    <property type="match status" value="1"/>
</dbReference>
<evidence type="ECO:0000313" key="1">
    <source>
        <dbReference type="EMBL" id="QFU15126.1"/>
    </source>
</evidence>